<comment type="caution">
    <text evidence="8">The sequence shown here is derived from an EMBL/GenBank/DDBJ whole genome shotgun (WGS) entry which is preliminary data.</text>
</comment>
<evidence type="ECO:0000256" key="4">
    <source>
        <dbReference type="PROSITE-ProRule" id="PRU00330"/>
    </source>
</evidence>
<feature type="domain" description="Cullin family profile" evidence="7">
    <location>
        <begin position="438"/>
        <end position="691"/>
    </location>
</feature>
<evidence type="ECO:0000256" key="1">
    <source>
        <dbReference type="ARBA" id="ARBA00006019"/>
    </source>
</evidence>
<keyword evidence="3" id="KW-0832">Ubl conjugation</keyword>
<accession>A0A9P4TMZ9</accession>
<dbReference type="AlphaFoldDB" id="A0A9P4TMZ9"/>
<dbReference type="FunFam" id="1.20.1310.10:FF:000002">
    <property type="entry name" value="cullin-3 isoform X1"/>
    <property type="match status" value="1"/>
</dbReference>
<keyword evidence="2" id="KW-1017">Isopeptide bond</keyword>
<organism evidence="8 9">
    <name type="scientific">Lojkania enalia</name>
    <dbReference type="NCBI Taxonomy" id="147567"/>
    <lineage>
        <taxon>Eukaryota</taxon>
        <taxon>Fungi</taxon>
        <taxon>Dikarya</taxon>
        <taxon>Ascomycota</taxon>
        <taxon>Pezizomycotina</taxon>
        <taxon>Dothideomycetes</taxon>
        <taxon>Pleosporomycetidae</taxon>
        <taxon>Pleosporales</taxon>
        <taxon>Pleosporales incertae sedis</taxon>
        <taxon>Lojkania</taxon>
    </lineage>
</organism>
<comment type="similarity">
    <text evidence="1 4 5">Belongs to the cullin family.</text>
</comment>
<dbReference type="Gene3D" id="3.30.230.130">
    <property type="entry name" value="Cullin, Chain C, Domain 2"/>
    <property type="match status" value="1"/>
</dbReference>
<feature type="region of interest" description="Disordered" evidence="6">
    <location>
        <begin position="360"/>
        <end position="381"/>
    </location>
</feature>
<dbReference type="SUPFAM" id="SSF75632">
    <property type="entry name" value="Cullin homology domain"/>
    <property type="match status" value="1"/>
</dbReference>
<dbReference type="FunFam" id="1.20.1310.10:FF:000036">
    <property type="entry name" value="SCF ubiquitin ligase subunit CulC, putative"/>
    <property type="match status" value="1"/>
</dbReference>
<evidence type="ECO:0000259" key="7">
    <source>
        <dbReference type="PROSITE" id="PS50069"/>
    </source>
</evidence>
<dbReference type="InterPro" id="IPR036388">
    <property type="entry name" value="WH-like_DNA-bd_sf"/>
</dbReference>
<dbReference type="FunFam" id="1.10.10.10:FF:000014">
    <property type="entry name" value="Cullin 1"/>
    <property type="match status" value="1"/>
</dbReference>
<gene>
    <name evidence="8" type="ORF">CC78DRAFT_529401</name>
</gene>
<evidence type="ECO:0000256" key="3">
    <source>
        <dbReference type="ARBA" id="ARBA00022843"/>
    </source>
</evidence>
<keyword evidence="9" id="KW-1185">Reference proteome</keyword>
<dbReference type="FunFam" id="1.20.1310.10:FF:000001">
    <property type="entry name" value="Cullin 3"/>
    <property type="match status" value="1"/>
</dbReference>
<dbReference type="InterPro" id="IPR059120">
    <property type="entry name" value="Cullin-like_AB"/>
</dbReference>
<dbReference type="GO" id="GO:0006511">
    <property type="term" value="P:ubiquitin-dependent protein catabolic process"/>
    <property type="evidence" value="ECO:0007669"/>
    <property type="project" value="InterPro"/>
</dbReference>
<evidence type="ECO:0000313" key="9">
    <source>
        <dbReference type="Proteomes" id="UP000800093"/>
    </source>
</evidence>
<dbReference type="OrthoDB" id="27073at2759"/>
<evidence type="ECO:0000256" key="6">
    <source>
        <dbReference type="SAM" id="MobiDB-lite"/>
    </source>
</evidence>
<name>A0A9P4TMZ9_9PLEO</name>
<dbReference type="InterPro" id="IPR016159">
    <property type="entry name" value="Cullin_repeat-like_dom_sf"/>
</dbReference>
<dbReference type="Gene3D" id="1.10.10.10">
    <property type="entry name" value="Winged helix-like DNA-binding domain superfamily/Winged helix DNA-binding domain"/>
    <property type="match status" value="1"/>
</dbReference>
<dbReference type="Pfam" id="PF26557">
    <property type="entry name" value="Cullin_AB"/>
    <property type="match status" value="1"/>
</dbReference>
<dbReference type="InterPro" id="IPR019559">
    <property type="entry name" value="Cullin_neddylation_domain"/>
</dbReference>
<dbReference type="Pfam" id="PF00888">
    <property type="entry name" value="Cullin"/>
    <property type="match status" value="1"/>
</dbReference>
<dbReference type="SMART" id="SM00182">
    <property type="entry name" value="CULLIN"/>
    <property type="match status" value="1"/>
</dbReference>
<dbReference type="FunFam" id="3.30.230.130:FF:000011">
    <property type="entry name" value="SCF ubiquitin ligase subunit CulC, putative"/>
    <property type="match status" value="1"/>
</dbReference>
<dbReference type="SMART" id="SM00884">
    <property type="entry name" value="Cullin_Nedd8"/>
    <property type="match status" value="1"/>
</dbReference>
<evidence type="ECO:0000256" key="5">
    <source>
        <dbReference type="RuleBase" id="RU003829"/>
    </source>
</evidence>
<dbReference type="InterPro" id="IPR001373">
    <property type="entry name" value="Cullin_N"/>
</dbReference>
<dbReference type="Pfam" id="PF10557">
    <property type="entry name" value="Cullin_Nedd8"/>
    <property type="match status" value="1"/>
</dbReference>
<dbReference type="Proteomes" id="UP000800093">
    <property type="component" value="Unassembled WGS sequence"/>
</dbReference>
<dbReference type="GO" id="GO:0031625">
    <property type="term" value="F:ubiquitin protein ligase binding"/>
    <property type="evidence" value="ECO:0007669"/>
    <property type="project" value="InterPro"/>
</dbReference>
<reference evidence="9" key="1">
    <citation type="journal article" date="2020" name="Stud. Mycol.">
        <title>101 Dothideomycetes genomes: A test case for predicting lifestyles and emergence of pathogens.</title>
        <authorList>
            <person name="Haridas S."/>
            <person name="Albert R."/>
            <person name="Binder M."/>
            <person name="Bloem J."/>
            <person name="LaButti K."/>
            <person name="Salamov A."/>
            <person name="Andreopoulos B."/>
            <person name="Baker S."/>
            <person name="Barry K."/>
            <person name="Bills G."/>
            <person name="Bluhm B."/>
            <person name="Cannon C."/>
            <person name="Castanera R."/>
            <person name="Culley D."/>
            <person name="Daum C."/>
            <person name="Ezra D."/>
            <person name="Gonzalez J."/>
            <person name="Henrissat B."/>
            <person name="Kuo A."/>
            <person name="Liang C."/>
            <person name="Lipzen A."/>
            <person name="Lutzoni F."/>
            <person name="Magnuson J."/>
            <person name="Mondo S."/>
            <person name="Nolan M."/>
            <person name="Ohm R."/>
            <person name="Pangilinan J."/>
            <person name="Park H.-J."/>
            <person name="Ramirez L."/>
            <person name="Alfaro M."/>
            <person name="Sun H."/>
            <person name="Tritt A."/>
            <person name="Yoshinaga Y."/>
            <person name="Zwiers L.-H."/>
            <person name="Turgeon B."/>
            <person name="Goodwin S."/>
            <person name="Spatafora J."/>
            <person name="Crous P."/>
            <person name="Grigoriev I."/>
        </authorList>
    </citation>
    <scope>NUCLEOTIDE SEQUENCE [LARGE SCALE GENOMIC DNA]</scope>
    <source>
        <strain evidence="9">CBS 304.66</strain>
    </source>
</reference>
<dbReference type="InterPro" id="IPR036390">
    <property type="entry name" value="WH_DNA-bd_sf"/>
</dbReference>
<dbReference type="PROSITE" id="PS50069">
    <property type="entry name" value="CULLIN_2"/>
    <property type="match status" value="1"/>
</dbReference>
<evidence type="ECO:0000313" key="8">
    <source>
        <dbReference type="EMBL" id="KAF2269151.1"/>
    </source>
</evidence>
<dbReference type="EMBL" id="ML986583">
    <property type="protein sequence ID" value="KAF2269151.1"/>
    <property type="molecule type" value="Genomic_DNA"/>
</dbReference>
<dbReference type="InterPro" id="IPR016158">
    <property type="entry name" value="Cullin_homology"/>
</dbReference>
<dbReference type="SUPFAM" id="SSF46785">
    <property type="entry name" value="Winged helix' DNA-binding domain"/>
    <property type="match status" value="1"/>
</dbReference>
<dbReference type="SUPFAM" id="SSF74788">
    <property type="entry name" value="Cullin repeat-like"/>
    <property type="match status" value="1"/>
</dbReference>
<dbReference type="PANTHER" id="PTHR11932">
    <property type="entry name" value="CULLIN"/>
    <property type="match status" value="1"/>
</dbReference>
<protein>
    <submittedName>
        <fullName evidence="8">Cullin-domain-containing protein</fullName>
    </submittedName>
</protein>
<dbReference type="Gene3D" id="1.20.1310.10">
    <property type="entry name" value="Cullin Repeats"/>
    <property type="match status" value="4"/>
</dbReference>
<proteinExistence type="inferred from homology"/>
<dbReference type="InterPro" id="IPR045093">
    <property type="entry name" value="Cullin"/>
</dbReference>
<dbReference type="FunFam" id="1.20.1310.10:FF:000061">
    <property type="entry name" value="Related to cullulin 3"/>
    <property type="match status" value="1"/>
</dbReference>
<sequence>MIAGRGRQRIRPPRRGLHGDDIDFENTWGTIASAFREIHTKNASRLSYEELYRHAYRIVLKKKGDELYKRVKEFEHEWLSNEVRSSIQALFSPNLLANSQGLGGTTTNERRVAGERFLRGLKQAWGDHQVCMSMLADVLMYMDRVYCQDHRRVSIYTAAMVLFRDDILNSPTSDIEDRTVLGLLTQVILDQIQMERDGDVIDKHLIKSCVYMLEGLHVDEMDAENQRLYNVSFEHDYLETSREFYRQESELLLRDSDAGAYCKHVRKRIHEEEERCRSTLLESTAPRIQKVVEDELIKNRIHELVEMESGVQFMIDNDRLDELNLIFDLYSRVDDKWELTRAIQKRIVDMGTDVNSAAIAASQAPPPAAESGEKGKGAVQERSLNQQTAAAIKWVEDVLQLKDKFDTIWRVSFMEDQPLQTALTRSFADFINSPTFPRSSEYISLFIDENMKKGIKGKTEAEVDQVLDKAIVLLRYIQDKDLFERYYKKHLCRRLLMNKSVSSDVEKHMISKMKIELGNNFTLKLEAMFKDMTISEELTAGFRRHVEGLGDKDPKRIELAINVLTSMTWPLESMGSGDDEEGRRTRCNFPTAIERIKRGFEKYYNEKHSGRQLTWLPNMGSADIKATFPKVPQKDGSTKERRHDLNVSTYGMIILLLFNELLADQFLTFEEIQAQTNIPDSDLVRNLQSLAVAPKTRILIKEPMSKEVKPTDKFYFNEGFQGKFVRIKVGVVSSGNKVESDRERRETEKKNDDSRGFCIEAAVVRIMKQRKELSHQQLVMETLSQLVGQFKPEVHMIKKRIESLIEREYLERIEEAEVDSYRYLA</sequence>
<evidence type="ECO:0000256" key="2">
    <source>
        <dbReference type="ARBA" id="ARBA00022499"/>
    </source>
</evidence>
<dbReference type="InterPro" id="IPR036317">
    <property type="entry name" value="Cullin_homology_sf"/>
</dbReference>